<protein>
    <submittedName>
        <fullName evidence="1">Uncharacterized protein</fullName>
    </submittedName>
</protein>
<dbReference type="Proteomes" id="UP001230649">
    <property type="component" value="Unassembled WGS sequence"/>
</dbReference>
<keyword evidence="2" id="KW-1185">Reference proteome</keyword>
<accession>A0ACC2WK25</accession>
<name>A0ACC2WK25_9TREE</name>
<reference evidence="1" key="1">
    <citation type="submission" date="2023-04" db="EMBL/GenBank/DDBJ databases">
        <title>Draft Genome sequencing of Naganishia species isolated from polar environments using Oxford Nanopore Technology.</title>
        <authorList>
            <person name="Leo P."/>
            <person name="Venkateswaran K."/>
        </authorList>
    </citation>
    <scope>NUCLEOTIDE SEQUENCE</scope>
    <source>
        <strain evidence="1">MNA-CCFEE 5262</strain>
    </source>
</reference>
<evidence type="ECO:0000313" key="2">
    <source>
        <dbReference type="Proteomes" id="UP001230649"/>
    </source>
</evidence>
<gene>
    <name evidence="1" type="ORF">QFC20_002480</name>
</gene>
<proteinExistence type="predicted"/>
<comment type="caution">
    <text evidence="1">The sequence shown here is derived from an EMBL/GenBank/DDBJ whole genome shotgun (WGS) entry which is preliminary data.</text>
</comment>
<dbReference type="EMBL" id="JASBWS010000018">
    <property type="protein sequence ID" value="KAJ9111509.1"/>
    <property type="molecule type" value="Genomic_DNA"/>
</dbReference>
<evidence type="ECO:0000313" key="1">
    <source>
        <dbReference type="EMBL" id="KAJ9111509.1"/>
    </source>
</evidence>
<organism evidence="1 2">
    <name type="scientific">Naganishia adeliensis</name>
    <dbReference type="NCBI Taxonomy" id="92952"/>
    <lineage>
        <taxon>Eukaryota</taxon>
        <taxon>Fungi</taxon>
        <taxon>Dikarya</taxon>
        <taxon>Basidiomycota</taxon>
        <taxon>Agaricomycotina</taxon>
        <taxon>Tremellomycetes</taxon>
        <taxon>Filobasidiales</taxon>
        <taxon>Filobasidiaceae</taxon>
        <taxon>Naganishia</taxon>
    </lineage>
</organism>
<sequence>MSVRRSLPEGPIASIASSLTHAVASTILNKCENEYTAPGEFPFIRSDEPHVVIEQLSECLISGYYYKQEDCMSYTICFKLAPGRSTPGPPDICWLLQIESVEGKSIHQVVDALLHDGMKAFGEFFVHWMVDPDDAEEKAGLEYFCGDGWQYERFKSKRRMAEPAKDEL</sequence>